<dbReference type="SMART" id="SM00093">
    <property type="entry name" value="SERPIN"/>
    <property type="match status" value="1"/>
</dbReference>
<feature type="domain" description="Serpin" evidence="2">
    <location>
        <begin position="19"/>
        <end position="344"/>
    </location>
</feature>
<dbReference type="GO" id="GO:0005615">
    <property type="term" value="C:extracellular space"/>
    <property type="evidence" value="ECO:0007669"/>
    <property type="project" value="InterPro"/>
</dbReference>
<dbReference type="EMBL" id="OQ865376">
    <property type="protein sequence ID" value="WHV01173.1"/>
    <property type="molecule type" value="Genomic_DNA"/>
</dbReference>
<organism evidence="3">
    <name type="scientific">Condorpox virus</name>
    <dbReference type="NCBI Taxonomy" id="3049970"/>
    <lineage>
        <taxon>Viruses</taxon>
        <taxon>Varidnaviria</taxon>
        <taxon>Bamfordvirae</taxon>
        <taxon>Nucleocytoviricota</taxon>
        <taxon>Pokkesviricetes</taxon>
        <taxon>Chitovirales</taxon>
        <taxon>Poxviridae</taxon>
        <taxon>Chordopoxvirinae</taxon>
        <taxon>Avipoxvirus</taxon>
    </lineage>
</organism>
<accession>A0AAT9UQN5</accession>
<dbReference type="PANTHER" id="PTHR11461:SF382">
    <property type="entry name" value="SERPIN B10-LIKE"/>
    <property type="match status" value="1"/>
</dbReference>
<protein>
    <submittedName>
        <fullName evidence="3">Serpin</fullName>
    </submittedName>
</protein>
<dbReference type="GO" id="GO:0004867">
    <property type="term" value="F:serine-type endopeptidase inhibitor activity"/>
    <property type="evidence" value="ECO:0007669"/>
    <property type="project" value="InterPro"/>
</dbReference>
<sequence length="345" mass="39586">MLFQIIDMDLLKIQLDVAVKLSKYVRSMGTESVIIAPCSIISSLCSLSKIINNDKSKEIYKVLSLDRCHNIDSCIRKIVFDMNNDMICYNNTLIVDKQTSIDCQLQNTLKKYYSLQVEHEDTNNINLCSELNFSASWNRPFTSAPEEQIRERKGSVDVVSILKDSKRRLHLLRRLSCLKSSVIRTSLANNRYILTVITPDDDDEKIFESLENELSVDNLLGWIDSRKMKKTQHRFRFPEITMTSSYDFASLLKSVNIDLSPTIFSKLNPEICLNTDSINQVNTIEVTEKSINFNTKMKNEFSNNQSHSINCSSCSEIAVGKPFIFLIQCRTTENCLYFGIIKDSF</sequence>
<dbReference type="SUPFAM" id="SSF56574">
    <property type="entry name" value="Serpins"/>
    <property type="match status" value="1"/>
</dbReference>
<dbReference type="InterPro" id="IPR023796">
    <property type="entry name" value="Serpin_dom"/>
</dbReference>
<dbReference type="InterPro" id="IPR000215">
    <property type="entry name" value="Serpin_fam"/>
</dbReference>
<evidence type="ECO:0000256" key="1">
    <source>
        <dbReference type="ARBA" id="ARBA00008009"/>
    </source>
</evidence>
<dbReference type="InterPro" id="IPR042185">
    <property type="entry name" value="Serpin_sf_2"/>
</dbReference>
<reference evidence="3" key="1">
    <citation type="submission" date="2023-04" db="EMBL/GenBank/DDBJ databases">
        <title>Genomic characterization of avipoxvirus isolates from Andean condor (Vultur gryphus).</title>
        <authorList>
            <person name="Butt S.L."/>
            <person name="Do Nascimento G.M."/>
            <person name="Tripathy D.N."/>
            <person name="Diel D.G."/>
        </authorList>
    </citation>
    <scope>NUCLEOTIDE SEQUENCE</scope>
    <source>
        <strain evidence="3">CDPV99</strain>
    </source>
</reference>
<dbReference type="PANTHER" id="PTHR11461">
    <property type="entry name" value="SERINE PROTEASE INHIBITOR, SERPIN"/>
    <property type="match status" value="1"/>
</dbReference>
<evidence type="ECO:0000313" key="3">
    <source>
        <dbReference type="EMBL" id="WHV01173.1"/>
    </source>
</evidence>
<dbReference type="Pfam" id="PF00079">
    <property type="entry name" value="Serpin"/>
    <property type="match status" value="1"/>
</dbReference>
<dbReference type="InterPro" id="IPR036186">
    <property type="entry name" value="Serpin_sf"/>
</dbReference>
<proteinExistence type="inferred from homology"/>
<gene>
    <name evidence="3" type="ORF">CDPV99-057</name>
</gene>
<dbReference type="InterPro" id="IPR042178">
    <property type="entry name" value="Serpin_sf_1"/>
</dbReference>
<dbReference type="Gene3D" id="3.30.497.10">
    <property type="entry name" value="Antithrombin, subunit I, domain 2"/>
    <property type="match status" value="1"/>
</dbReference>
<evidence type="ECO:0000259" key="2">
    <source>
        <dbReference type="SMART" id="SM00093"/>
    </source>
</evidence>
<dbReference type="Gene3D" id="2.30.39.10">
    <property type="entry name" value="Alpha-1-antitrypsin, domain 1"/>
    <property type="match status" value="1"/>
</dbReference>
<comment type="similarity">
    <text evidence="1">Belongs to the serpin family. Poxviruses subfamily.</text>
</comment>
<name>A0AAT9UQN5_9POXV</name>